<reference evidence="3" key="1">
    <citation type="journal article" date="2019" name="Int. J. Syst. Evol. Microbiol.">
        <title>The Global Catalogue of Microorganisms (GCM) 10K type strain sequencing project: providing services to taxonomists for standard genome sequencing and annotation.</title>
        <authorList>
            <consortium name="The Broad Institute Genomics Platform"/>
            <consortium name="The Broad Institute Genome Sequencing Center for Infectious Disease"/>
            <person name="Wu L."/>
            <person name="Ma J."/>
        </authorList>
    </citation>
    <scope>NUCLEOTIDE SEQUENCE [LARGE SCALE GENOMIC DNA]</scope>
    <source>
        <strain evidence="3">JCM 19173</strain>
    </source>
</reference>
<gene>
    <name evidence="2" type="ORF">GCM10010844_31400</name>
</gene>
<accession>A0ABQ2FN68</accession>
<proteinExistence type="predicted"/>
<feature type="compositionally biased region" description="Polar residues" evidence="1">
    <location>
        <begin position="66"/>
        <end position="77"/>
    </location>
</feature>
<feature type="region of interest" description="Disordered" evidence="1">
    <location>
        <begin position="27"/>
        <end position="77"/>
    </location>
</feature>
<dbReference type="Proteomes" id="UP000604341">
    <property type="component" value="Unassembled WGS sequence"/>
</dbReference>
<comment type="caution">
    <text evidence="2">The sequence shown here is derived from an EMBL/GenBank/DDBJ whole genome shotgun (WGS) entry which is preliminary data.</text>
</comment>
<dbReference type="EMBL" id="BMPE01000011">
    <property type="protein sequence ID" value="GGL10459.1"/>
    <property type="molecule type" value="Genomic_DNA"/>
</dbReference>
<protein>
    <submittedName>
        <fullName evidence="2">Uncharacterized protein</fullName>
    </submittedName>
</protein>
<feature type="compositionally biased region" description="Basic and acidic residues" evidence="1">
    <location>
        <begin position="41"/>
        <end position="61"/>
    </location>
</feature>
<keyword evidence="3" id="KW-1185">Reference proteome</keyword>
<evidence type="ECO:0000313" key="3">
    <source>
        <dbReference type="Proteomes" id="UP000604341"/>
    </source>
</evidence>
<sequence length="77" mass="8262">MAAQGGHGQRREVRVLLWGDDLHLRPGVQQGARAAQGHGSSADHDGAHAAKIKESWEETHVAQHSAPRTGQPSPTDR</sequence>
<evidence type="ECO:0000256" key="1">
    <source>
        <dbReference type="SAM" id="MobiDB-lite"/>
    </source>
</evidence>
<evidence type="ECO:0000313" key="2">
    <source>
        <dbReference type="EMBL" id="GGL10459.1"/>
    </source>
</evidence>
<organism evidence="2 3">
    <name type="scientific">Deinococcus radiotolerans</name>
    <dbReference type="NCBI Taxonomy" id="1309407"/>
    <lineage>
        <taxon>Bacteria</taxon>
        <taxon>Thermotogati</taxon>
        <taxon>Deinococcota</taxon>
        <taxon>Deinococci</taxon>
        <taxon>Deinococcales</taxon>
        <taxon>Deinococcaceae</taxon>
        <taxon>Deinococcus</taxon>
    </lineage>
</organism>
<name>A0ABQ2FN68_9DEIO</name>